<feature type="domain" description="Putative heavy-metal chelation" evidence="1">
    <location>
        <begin position="112"/>
        <end position="246"/>
    </location>
</feature>
<accession>A0A366I9U2</accession>
<proteinExistence type="predicted"/>
<protein>
    <recommendedName>
        <fullName evidence="5">Heavy-metal chelation protein</fullName>
    </recommendedName>
</protein>
<organism evidence="3 4">
    <name type="scientific">Alkalibaculum bacchi</name>
    <dbReference type="NCBI Taxonomy" id="645887"/>
    <lineage>
        <taxon>Bacteria</taxon>
        <taxon>Bacillati</taxon>
        <taxon>Bacillota</taxon>
        <taxon>Clostridia</taxon>
        <taxon>Eubacteriales</taxon>
        <taxon>Eubacteriaceae</taxon>
        <taxon>Alkalibaculum</taxon>
    </lineage>
</organism>
<gene>
    <name evidence="3" type="ORF">DES36_10594</name>
</gene>
<dbReference type="Gene3D" id="3.40.50.11590">
    <property type="match status" value="1"/>
</dbReference>
<dbReference type="InterPro" id="IPR007161">
    <property type="entry name" value="DUF364"/>
</dbReference>
<evidence type="ECO:0000259" key="2">
    <source>
        <dbReference type="Pfam" id="PF13938"/>
    </source>
</evidence>
<dbReference type="AlphaFoldDB" id="A0A366I9U2"/>
<dbReference type="OrthoDB" id="9806942at2"/>
<evidence type="ECO:0008006" key="5">
    <source>
        <dbReference type="Google" id="ProtNLM"/>
    </source>
</evidence>
<evidence type="ECO:0000313" key="4">
    <source>
        <dbReference type="Proteomes" id="UP000253490"/>
    </source>
</evidence>
<reference evidence="3 4" key="1">
    <citation type="submission" date="2018-06" db="EMBL/GenBank/DDBJ databases">
        <title>Genomic Encyclopedia of Type Strains, Phase IV (KMG-IV): sequencing the most valuable type-strain genomes for metagenomic binning, comparative biology and taxonomic classification.</title>
        <authorList>
            <person name="Goeker M."/>
        </authorList>
    </citation>
    <scope>NUCLEOTIDE SEQUENCE [LARGE SCALE GENOMIC DNA]</scope>
    <source>
        <strain evidence="3 4">DSM 22112</strain>
    </source>
</reference>
<keyword evidence="4" id="KW-1185">Reference proteome</keyword>
<dbReference type="Gene3D" id="3.30.390.100">
    <property type="match status" value="1"/>
</dbReference>
<dbReference type="RefSeq" id="WP_113920146.1">
    <property type="nucleotide sequence ID" value="NZ_QNRX01000005.1"/>
</dbReference>
<feature type="domain" description="DUF4213" evidence="2">
    <location>
        <begin position="5"/>
        <end position="84"/>
    </location>
</feature>
<dbReference type="Pfam" id="PF04016">
    <property type="entry name" value="DUF364"/>
    <property type="match status" value="1"/>
</dbReference>
<dbReference type="EMBL" id="QNRX01000005">
    <property type="protein sequence ID" value="RBP66713.1"/>
    <property type="molecule type" value="Genomic_DNA"/>
</dbReference>
<dbReference type="Proteomes" id="UP000253490">
    <property type="component" value="Unassembled WGS sequence"/>
</dbReference>
<comment type="caution">
    <text evidence="3">The sequence shown here is derived from an EMBL/GenBank/DDBJ whole genome shotgun (WGS) entry which is preliminary data.</text>
</comment>
<dbReference type="InterPro" id="IPR025251">
    <property type="entry name" value="DUF4213"/>
</dbReference>
<dbReference type="SUPFAM" id="SSF159713">
    <property type="entry name" value="Dhaf3308-like"/>
    <property type="match status" value="1"/>
</dbReference>
<sequence length="252" mass="28199">MWEIYDTLIDGIDENKIVDELICGRHYAYVRSGDWVGISGVRYGDTRPSIFSKNLIGAPLKEVATCIKSWNFLESSIGLAAINANYNNLDTARKNGVSFSDTKRVEDRIFDPFIMYQNMVKGKNVAVYGHFTKLESLIEPVCNLSIIEWEPEDDDFPVTASEYILPQCDYVFLSNSSVIDKTLPRFIEISKNAKQITIVGPGTPLAPCLFDFGIGDLSGFVVKDNEKASRIAARSENVRIYTAGQKVSFKKP</sequence>
<evidence type="ECO:0000259" key="1">
    <source>
        <dbReference type="Pfam" id="PF04016"/>
    </source>
</evidence>
<evidence type="ECO:0000313" key="3">
    <source>
        <dbReference type="EMBL" id="RBP66713.1"/>
    </source>
</evidence>
<dbReference type="Pfam" id="PF13938">
    <property type="entry name" value="DUF4213"/>
    <property type="match status" value="1"/>
</dbReference>
<name>A0A366I9U2_9FIRM</name>